<dbReference type="Gene3D" id="4.10.410.10">
    <property type="entry name" value="Pancreatic trypsin inhibitor Kunitz domain"/>
    <property type="match status" value="1"/>
</dbReference>
<evidence type="ECO:0000256" key="1">
    <source>
        <dbReference type="SAM" id="SignalP"/>
    </source>
</evidence>
<dbReference type="Pfam" id="PF00014">
    <property type="entry name" value="Kunitz_BPTI"/>
    <property type="match status" value="1"/>
</dbReference>
<dbReference type="OrthoDB" id="4473401at2759"/>
<feature type="chain" id="PRO_5005535108" description="BPTI/Kunitz inhibitor domain-containing protein" evidence="1">
    <location>
        <begin position="21"/>
        <end position="89"/>
    </location>
</feature>
<dbReference type="SMART" id="SM00131">
    <property type="entry name" value="KU"/>
    <property type="match status" value="1"/>
</dbReference>
<dbReference type="PANTHER" id="PTHR47248:SF7">
    <property type="entry name" value="BPTI_KUNITZ INHIBITOR DOMAIN-CONTAINING PROTEIN"/>
    <property type="match status" value="1"/>
</dbReference>
<name>A0A0L0BRU8_LUCCU</name>
<protein>
    <recommendedName>
        <fullName evidence="2">BPTI/Kunitz inhibitor domain-containing protein</fullName>
    </recommendedName>
</protein>
<sequence>MQFLNIFTLLLVALVAYTSAQRCVGPRAPSCAGPRNVGRGGRGCTARTMWHWDPSTRHCREMRYLGCGGNNNRWCTRSACEQRCRSRRG</sequence>
<dbReference type="PROSITE" id="PS50279">
    <property type="entry name" value="BPTI_KUNITZ_2"/>
    <property type="match status" value="1"/>
</dbReference>
<dbReference type="InterPro" id="IPR002223">
    <property type="entry name" value="Kunitz_BPTI"/>
</dbReference>
<accession>A0A0L0BRU8</accession>
<dbReference type="SUPFAM" id="SSF57362">
    <property type="entry name" value="BPTI-like"/>
    <property type="match status" value="1"/>
</dbReference>
<dbReference type="Proteomes" id="UP000037069">
    <property type="component" value="Unassembled WGS sequence"/>
</dbReference>
<dbReference type="EMBL" id="JRES01001567">
    <property type="protein sequence ID" value="KNC21924.1"/>
    <property type="molecule type" value="Genomic_DNA"/>
</dbReference>
<gene>
    <name evidence="3" type="ORF">FF38_12133</name>
</gene>
<keyword evidence="1" id="KW-0732">Signal</keyword>
<feature type="domain" description="BPTI/Kunitz inhibitor" evidence="2">
    <location>
        <begin position="31"/>
        <end position="84"/>
    </location>
</feature>
<dbReference type="AlphaFoldDB" id="A0A0L0BRU8"/>
<organism evidence="3 4">
    <name type="scientific">Lucilia cuprina</name>
    <name type="common">Green bottle fly</name>
    <name type="synonym">Australian sheep blowfly</name>
    <dbReference type="NCBI Taxonomy" id="7375"/>
    <lineage>
        <taxon>Eukaryota</taxon>
        <taxon>Metazoa</taxon>
        <taxon>Ecdysozoa</taxon>
        <taxon>Arthropoda</taxon>
        <taxon>Hexapoda</taxon>
        <taxon>Insecta</taxon>
        <taxon>Pterygota</taxon>
        <taxon>Neoptera</taxon>
        <taxon>Endopterygota</taxon>
        <taxon>Diptera</taxon>
        <taxon>Brachycera</taxon>
        <taxon>Muscomorpha</taxon>
        <taxon>Oestroidea</taxon>
        <taxon>Calliphoridae</taxon>
        <taxon>Luciliinae</taxon>
        <taxon>Lucilia</taxon>
    </lineage>
</organism>
<comment type="caution">
    <text evidence="3">The sequence shown here is derived from an EMBL/GenBank/DDBJ whole genome shotgun (WGS) entry which is preliminary data.</text>
</comment>
<reference evidence="3 4" key="1">
    <citation type="journal article" date="2015" name="Nat. Commun.">
        <title>Lucilia cuprina genome unlocks parasitic fly biology to underpin future interventions.</title>
        <authorList>
            <person name="Anstead C.A."/>
            <person name="Korhonen P.K."/>
            <person name="Young N.D."/>
            <person name="Hall R.S."/>
            <person name="Jex A.R."/>
            <person name="Murali S.C."/>
            <person name="Hughes D.S."/>
            <person name="Lee S.F."/>
            <person name="Perry T."/>
            <person name="Stroehlein A.J."/>
            <person name="Ansell B.R."/>
            <person name="Breugelmans B."/>
            <person name="Hofmann A."/>
            <person name="Qu J."/>
            <person name="Dugan S."/>
            <person name="Lee S.L."/>
            <person name="Chao H."/>
            <person name="Dinh H."/>
            <person name="Han Y."/>
            <person name="Doddapaneni H.V."/>
            <person name="Worley K.C."/>
            <person name="Muzny D.M."/>
            <person name="Ioannidis P."/>
            <person name="Waterhouse R.M."/>
            <person name="Zdobnov E.M."/>
            <person name="James P.J."/>
            <person name="Bagnall N.H."/>
            <person name="Kotze A.C."/>
            <person name="Gibbs R.A."/>
            <person name="Richards S."/>
            <person name="Batterham P."/>
            <person name="Gasser R.B."/>
        </authorList>
    </citation>
    <scope>NUCLEOTIDE SEQUENCE [LARGE SCALE GENOMIC DNA]</scope>
    <source>
        <strain evidence="3 4">LS</strain>
        <tissue evidence="3">Full body</tissue>
    </source>
</reference>
<dbReference type="PANTHER" id="PTHR47248">
    <property type="entry name" value="PROTEIN CBG06772"/>
    <property type="match status" value="1"/>
</dbReference>
<proteinExistence type="predicted"/>
<evidence type="ECO:0000259" key="2">
    <source>
        <dbReference type="PROSITE" id="PS50279"/>
    </source>
</evidence>
<dbReference type="OMA" id="WCTRSAC"/>
<feature type="signal peptide" evidence="1">
    <location>
        <begin position="1"/>
        <end position="20"/>
    </location>
</feature>
<dbReference type="InterPro" id="IPR052861">
    <property type="entry name" value="BPTI/Kunitz_domain"/>
</dbReference>
<evidence type="ECO:0000313" key="3">
    <source>
        <dbReference type="EMBL" id="KNC21924.1"/>
    </source>
</evidence>
<keyword evidence="4" id="KW-1185">Reference proteome</keyword>
<evidence type="ECO:0000313" key="4">
    <source>
        <dbReference type="Proteomes" id="UP000037069"/>
    </source>
</evidence>
<dbReference type="InterPro" id="IPR036880">
    <property type="entry name" value="Kunitz_BPTI_sf"/>
</dbReference>
<dbReference type="GO" id="GO:0004867">
    <property type="term" value="F:serine-type endopeptidase inhibitor activity"/>
    <property type="evidence" value="ECO:0007669"/>
    <property type="project" value="InterPro"/>
</dbReference>